<proteinExistence type="predicted"/>
<evidence type="ECO:0000256" key="1">
    <source>
        <dbReference type="SAM" id="SignalP"/>
    </source>
</evidence>
<evidence type="ECO:0000313" key="3">
    <source>
        <dbReference type="EMBL" id="BCX82837.1"/>
    </source>
</evidence>
<dbReference type="Proteomes" id="UP001321825">
    <property type="component" value="Chromosome"/>
</dbReference>
<feature type="domain" description="Ice-binding protein C-terminal" evidence="2">
    <location>
        <begin position="321"/>
        <end position="342"/>
    </location>
</feature>
<dbReference type="EMBL" id="AP024714">
    <property type="protein sequence ID" value="BCX82837.1"/>
    <property type="molecule type" value="Genomic_DNA"/>
</dbReference>
<dbReference type="KEGG" id="mcau:MIT9_P2425"/>
<dbReference type="Pfam" id="PF07589">
    <property type="entry name" value="PEP-CTERM"/>
    <property type="match status" value="1"/>
</dbReference>
<dbReference type="AlphaFoldDB" id="A0AAU9CXV6"/>
<reference evidence="4" key="1">
    <citation type="journal article" date="2024" name="Int. J. Syst. Evol. Microbiol.">
        <title>Methylomarinovum tepidoasis sp. nov., a moderately thermophilic methanotroph of the family Methylothermaceae isolated from a deep-sea hydrothermal field.</title>
        <authorList>
            <person name="Hirayama H."/>
            <person name="Takaki Y."/>
            <person name="Abe M."/>
            <person name="Miyazaki M."/>
            <person name="Uematsu K."/>
            <person name="Matsui Y."/>
            <person name="Takai K."/>
        </authorList>
    </citation>
    <scope>NUCLEOTIDE SEQUENCE [LARGE SCALE GENOMIC DNA]</scope>
    <source>
        <strain evidence="4">IT-9</strain>
    </source>
</reference>
<gene>
    <name evidence="3" type="ORF">MIT9_P2425</name>
</gene>
<accession>A0AAU9CXV6</accession>
<dbReference type="InterPro" id="IPR013424">
    <property type="entry name" value="Ice-binding_C"/>
</dbReference>
<dbReference type="NCBIfam" id="TIGR02595">
    <property type="entry name" value="PEP_CTERM"/>
    <property type="match status" value="1"/>
</dbReference>
<evidence type="ECO:0000313" key="4">
    <source>
        <dbReference type="Proteomes" id="UP001321825"/>
    </source>
</evidence>
<protein>
    <recommendedName>
        <fullName evidence="2">Ice-binding protein C-terminal domain-containing protein</fullName>
    </recommendedName>
</protein>
<keyword evidence="1" id="KW-0732">Signal</keyword>
<dbReference type="RefSeq" id="WP_317705225.1">
    <property type="nucleotide sequence ID" value="NZ_AP024714.1"/>
</dbReference>
<feature type="signal peptide" evidence="1">
    <location>
        <begin position="1"/>
        <end position="25"/>
    </location>
</feature>
<organism evidence="3 4">
    <name type="scientific">Methylomarinovum caldicuralii</name>
    <dbReference type="NCBI Taxonomy" id="438856"/>
    <lineage>
        <taxon>Bacteria</taxon>
        <taxon>Pseudomonadati</taxon>
        <taxon>Pseudomonadota</taxon>
        <taxon>Gammaproteobacteria</taxon>
        <taxon>Methylococcales</taxon>
        <taxon>Methylothermaceae</taxon>
        <taxon>Methylomarinovum</taxon>
    </lineage>
</organism>
<keyword evidence="4" id="KW-1185">Reference proteome</keyword>
<evidence type="ECO:0000259" key="2">
    <source>
        <dbReference type="Pfam" id="PF07589"/>
    </source>
</evidence>
<feature type="chain" id="PRO_5043998092" description="Ice-binding protein C-terminal domain-containing protein" evidence="1">
    <location>
        <begin position="26"/>
        <end position="347"/>
    </location>
</feature>
<sequence length="347" mass="37255">MKHFKHNKLATGLALAGTLLGYSTAGISAPTCPETSDPAADYKCVFFDVGTSFNGADPGSSTSAFYELGYTGTLATSIYTAGSYPPVNIPVGSKVIDTNIKEVLNYYGLAGGPTNYTAIDGTTVQSLKDTPDFAGETNIDSLNGPSSPDTENFDANNSFGNVGWGLTYNYFFEGTWTGTGTHFTDGYIDFFFQDWTTTTTEQVLRINVTDSTLNMANLNVFGEVTFDWTGGGNDIYGLPSLGDGTNDCTTTLCQDFFNFQTSTPTDFYSLAGKGMNISMTLDTNVNPPIPTADQLVEFTGTDGKKYWIRQTTLDGSVRFNVPEPGILLLLGSGLLGMGLMRRQREAA</sequence>
<name>A0AAU9CXV6_9GAMM</name>